<protein>
    <recommendedName>
        <fullName evidence="2">Something about silencing protein 4 domain-containing protein</fullName>
    </recommendedName>
</protein>
<feature type="compositionally biased region" description="Acidic residues" evidence="1">
    <location>
        <begin position="368"/>
        <end position="388"/>
    </location>
</feature>
<feature type="compositionally biased region" description="Polar residues" evidence="1">
    <location>
        <begin position="46"/>
        <end position="69"/>
    </location>
</feature>
<feature type="region of interest" description="Disordered" evidence="1">
    <location>
        <begin position="476"/>
        <end position="507"/>
    </location>
</feature>
<dbReference type="EMBL" id="WNWQ01000778">
    <property type="protein sequence ID" value="KAE9963827.1"/>
    <property type="molecule type" value="Genomic_DNA"/>
</dbReference>
<comment type="caution">
    <text evidence="3">The sequence shown here is derived from an EMBL/GenBank/DDBJ whole genome shotgun (WGS) entry which is preliminary data.</text>
</comment>
<proteinExistence type="predicted"/>
<feature type="region of interest" description="Disordered" evidence="1">
    <location>
        <begin position="1"/>
        <end position="167"/>
    </location>
</feature>
<feature type="region of interest" description="Disordered" evidence="1">
    <location>
        <begin position="216"/>
        <end position="245"/>
    </location>
</feature>
<gene>
    <name evidence="3" type="ORF">BLS_008868</name>
</gene>
<dbReference type="Proteomes" id="UP000433883">
    <property type="component" value="Unassembled WGS sequence"/>
</dbReference>
<dbReference type="AlphaFoldDB" id="A0A8H3U5D0"/>
<evidence type="ECO:0000256" key="1">
    <source>
        <dbReference type="SAM" id="MobiDB-lite"/>
    </source>
</evidence>
<dbReference type="GO" id="GO:0004402">
    <property type="term" value="F:histone acetyltransferase activity"/>
    <property type="evidence" value="ECO:0007669"/>
    <property type="project" value="TreeGrafter"/>
</dbReference>
<feature type="compositionally biased region" description="Polar residues" evidence="1">
    <location>
        <begin position="20"/>
        <end position="38"/>
    </location>
</feature>
<reference evidence="3 4" key="1">
    <citation type="submission" date="2019-11" db="EMBL/GenBank/DDBJ databases">
        <title>Venturia inaequalis Genome Resource.</title>
        <authorList>
            <person name="Lichtner F.J."/>
        </authorList>
    </citation>
    <scope>NUCLEOTIDE SEQUENCE [LARGE SCALE GENOMIC DNA]</scope>
    <source>
        <strain evidence="3">Bline_iso_100314</strain>
    </source>
</reference>
<dbReference type="Pfam" id="PF15460">
    <property type="entry name" value="SAS4"/>
    <property type="match status" value="1"/>
</dbReference>
<dbReference type="GO" id="GO:0033255">
    <property type="term" value="C:SAS acetyltransferase complex"/>
    <property type="evidence" value="ECO:0007669"/>
    <property type="project" value="InterPro"/>
</dbReference>
<dbReference type="InterPro" id="IPR038988">
    <property type="entry name" value="Sas4"/>
</dbReference>
<evidence type="ECO:0000313" key="4">
    <source>
        <dbReference type="Proteomes" id="UP000433883"/>
    </source>
</evidence>
<feature type="compositionally biased region" description="Low complexity" evidence="1">
    <location>
        <begin position="389"/>
        <end position="400"/>
    </location>
</feature>
<sequence>MVTSVRPSLGLKRSNGGRIKSQNNKSEPSPSTGSSILSYFSPLSLGRTNDASKPSTSPQAQETQSTSIGLSAGEFSSPLSPSSIEVVETEQLPLPPAQPPSTLAVPTQTLPRTKTPTSNGTRLRLTVRDPNSGTSTPKSRNATPQPGNNATGASSSSSRETRTLRSKDGSLRIKSDLSLYFAHYEDILLNGLDQNPEFLRADEQIYILEEKISNPAKPKQPAVFSQPSALPAQPAVPPSPHSNVSNAKTIAAPSIPSNSSNPANDPLPDSLFLKCHGRFERKEKQARNIEKERAQHEKENLERLLEGLQGPDWLRVMGVTGITEGDQKSWKPKRDYFISEVLALVERFRTWKEEEKRMRQAKERAREEEEGDEDEDDEEEEEEEDDNESAVSSDIDASASRQLQIEAGLKPRSRAKRKRISTASAREVKTPPPMTSFYKAPHLRAQAMGETRTSRHMTAFGEPIPDFDEQDFELPEDYITPEALRDNARKRRRRNRELKDVGGSSEV</sequence>
<dbReference type="PANTHER" id="PTHR38422">
    <property type="entry name" value="SOMETHING ABOUT SILENCING PROTEIN 4"/>
    <property type="match status" value="1"/>
</dbReference>
<name>A0A8H3U5D0_VENIN</name>
<feature type="compositionally biased region" description="Basic residues" evidence="1">
    <location>
        <begin position="411"/>
        <end position="420"/>
    </location>
</feature>
<feature type="region of interest" description="Disordered" evidence="1">
    <location>
        <begin position="361"/>
        <end position="440"/>
    </location>
</feature>
<feature type="compositionally biased region" description="Polar residues" evidence="1">
    <location>
        <begin position="100"/>
        <end position="121"/>
    </location>
</feature>
<feature type="compositionally biased region" description="Polar residues" evidence="1">
    <location>
        <begin position="129"/>
        <end position="153"/>
    </location>
</feature>
<dbReference type="PANTHER" id="PTHR38422:SF1">
    <property type="entry name" value="SOMETHING ABOUT SILENCING PROTEIN 4"/>
    <property type="match status" value="1"/>
</dbReference>
<evidence type="ECO:0000313" key="3">
    <source>
        <dbReference type="EMBL" id="KAE9963827.1"/>
    </source>
</evidence>
<dbReference type="InterPro" id="IPR029184">
    <property type="entry name" value="Sas4_dom"/>
</dbReference>
<evidence type="ECO:0000259" key="2">
    <source>
        <dbReference type="Pfam" id="PF15460"/>
    </source>
</evidence>
<accession>A0A8H3U5D0</accession>
<organism evidence="3 4">
    <name type="scientific">Venturia inaequalis</name>
    <name type="common">Apple scab fungus</name>
    <dbReference type="NCBI Taxonomy" id="5025"/>
    <lineage>
        <taxon>Eukaryota</taxon>
        <taxon>Fungi</taxon>
        <taxon>Dikarya</taxon>
        <taxon>Ascomycota</taxon>
        <taxon>Pezizomycotina</taxon>
        <taxon>Dothideomycetes</taxon>
        <taxon>Pleosporomycetidae</taxon>
        <taxon>Venturiales</taxon>
        <taxon>Venturiaceae</taxon>
        <taxon>Venturia</taxon>
    </lineage>
</organism>
<feature type="domain" description="Something about silencing protein 4" evidence="2">
    <location>
        <begin position="265"/>
        <end position="360"/>
    </location>
</feature>